<evidence type="ECO:0000259" key="3">
    <source>
        <dbReference type="Pfam" id="PF13962"/>
    </source>
</evidence>
<dbReference type="InterPro" id="IPR036770">
    <property type="entry name" value="Ankyrin_rpt-contain_sf"/>
</dbReference>
<keyword evidence="2" id="KW-0472">Membrane</keyword>
<sequence>MSDSDAITLSAADDIPKPEINASADCSDLGIVVDEAEHLQLLGMHKRQIYIVSASGNWNKASSYFKIHPYWWRISLSARGITALHIAVIMEQTSFVQKLVECMDVQDLEICMADRNTAFCLAAISGNKKIAEILFGKNPRLLWIRGQKDMLPIQLASSAGHIKMTEFLFQKTEEDLHNILPFQDVVKLFFSTITNSIYTVTSKLLNRDPKLLTIKNERELTPLQMLAQFSLCKETIGHQDIVSSLFKGMQKEKKTINSVELSKAMFDAAQSGNVTILEFLFNNHPDLLFEVDSTKQRSLLHIAILYRQEYVYRLILSKGAFKNVMIQLIDSDGNNVLHLAAEFDSKERLGLPSLPVLMCSEEKWFQEVEKIVPPAMKRMKNNDGLTPKEVYYRSHKDLHTEAASIVKNLANTLLVVAILIVTLGITGAITVPIKDLDSTSSPFFPKKTWYTFFFLSIAFGTWLCASSMFCYASVILPQSLQPKDESARVRQKKMVIGSVSLFVSILVMYTAAISGAIVVFDFLSNWSIYLICGFGGITFVLHIYLDYTLWYQVVKSALSFFQLCLSEADRILMAKLQDL</sequence>
<dbReference type="PANTHER" id="PTHR24177">
    <property type="entry name" value="CASKIN"/>
    <property type="match status" value="1"/>
</dbReference>
<proteinExistence type="predicted"/>
<feature type="transmembrane region" description="Helical" evidence="2">
    <location>
        <begin position="449"/>
        <end position="474"/>
    </location>
</feature>
<protein>
    <recommendedName>
        <fullName evidence="3">PGG domain-containing protein</fullName>
    </recommendedName>
</protein>
<dbReference type="Pfam" id="PF12796">
    <property type="entry name" value="Ank_2"/>
    <property type="match status" value="2"/>
</dbReference>
<feature type="transmembrane region" description="Helical" evidence="2">
    <location>
        <begin position="495"/>
        <end position="520"/>
    </location>
</feature>
<gene>
    <name evidence="4" type="ORF">D0Y65_031492</name>
</gene>
<evidence type="ECO:0000313" key="5">
    <source>
        <dbReference type="Proteomes" id="UP000289340"/>
    </source>
</evidence>
<dbReference type="SMR" id="A0A445I8N0"/>
<dbReference type="SUPFAM" id="SSF48403">
    <property type="entry name" value="Ankyrin repeat"/>
    <property type="match status" value="1"/>
</dbReference>
<dbReference type="Pfam" id="PF13962">
    <property type="entry name" value="PGG"/>
    <property type="match status" value="1"/>
</dbReference>
<reference evidence="4 5" key="1">
    <citation type="submission" date="2018-09" db="EMBL/GenBank/DDBJ databases">
        <title>A high-quality reference genome of wild soybean provides a powerful tool to mine soybean genomes.</title>
        <authorList>
            <person name="Xie M."/>
            <person name="Chung C.Y.L."/>
            <person name="Li M.-W."/>
            <person name="Wong F.-L."/>
            <person name="Chan T.-F."/>
            <person name="Lam H.-M."/>
        </authorList>
    </citation>
    <scope>NUCLEOTIDE SEQUENCE [LARGE SCALE GENOMIC DNA]</scope>
    <source>
        <strain evidence="5">cv. W05</strain>
        <tissue evidence="4">Hypocotyl of etiolated seedlings</tissue>
    </source>
</reference>
<dbReference type="GO" id="GO:0005886">
    <property type="term" value="C:plasma membrane"/>
    <property type="evidence" value="ECO:0007669"/>
    <property type="project" value="UniProtKB-SubCell"/>
</dbReference>
<dbReference type="FunFam" id="1.25.40.20:FF:000594">
    <property type="entry name" value="Uncharacterized protein"/>
    <property type="match status" value="1"/>
</dbReference>
<dbReference type="SMART" id="SM00248">
    <property type="entry name" value="ANK"/>
    <property type="match status" value="5"/>
</dbReference>
<feature type="transmembrane region" description="Helical" evidence="2">
    <location>
        <begin position="409"/>
        <end position="429"/>
    </location>
</feature>
<evidence type="ECO:0000256" key="2">
    <source>
        <dbReference type="SAM" id="Phobius"/>
    </source>
</evidence>
<dbReference type="EMBL" id="QZWG01000011">
    <property type="protein sequence ID" value="RZB82354.1"/>
    <property type="molecule type" value="Genomic_DNA"/>
</dbReference>
<dbReference type="InterPro" id="IPR026961">
    <property type="entry name" value="PGG_dom"/>
</dbReference>
<evidence type="ECO:0000313" key="4">
    <source>
        <dbReference type="EMBL" id="RZB82354.1"/>
    </source>
</evidence>
<dbReference type="AlphaFoldDB" id="A0A445I8N0"/>
<keyword evidence="2" id="KW-1133">Transmembrane helix</keyword>
<accession>A0A445I8N0</accession>
<dbReference type="PANTHER" id="PTHR24177:SF473">
    <property type="entry name" value="PROTEIN, PUTATIVE-RELATED"/>
    <property type="match status" value="1"/>
</dbReference>
<keyword evidence="5" id="KW-1185">Reference proteome</keyword>
<name>A0A445I8N0_GLYSO</name>
<feature type="domain" description="PGG" evidence="3">
    <location>
        <begin position="406"/>
        <end position="518"/>
    </location>
</feature>
<organism evidence="4 5">
    <name type="scientific">Glycine soja</name>
    <name type="common">Wild soybean</name>
    <dbReference type="NCBI Taxonomy" id="3848"/>
    <lineage>
        <taxon>Eukaryota</taxon>
        <taxon>Viridiplantae</taxon>
        <taxon>Streptophyta</taxon>
        <taxon>Embryophyta</taxon>
        <taxon>Tracheophyta</taxon>
        <taxon>Spermatophyta</taxon>
        <taxon>Magnoliopsida</taxon>
        <taxon>eudicotyledons</taxon>
        <taxon>Gunneridae</taxon>
        <taxon>Pentapetalae</taxon>
        <taxon>rosids</taxon>
        <taxon>fabids</taxon>
        <taxon>Fabales</taxon>
        <taxon>Fabaceae</taxon>
        <taxon>Papilionoideae</taxon>
        <taxon>50 kb inversion clade</taxon>
        <taxon>NPAAA clade</taxon>
        <taxon>indigoferoid/millettioid clade</taxon>
        <taxon>Phaseoleae</taxon>
        <taxon>Glycine</taxon>
        <taxon>Glycine subgen. Soja</taxon>
    </lineage>
</organism>
<dbReference type="Proteomes" id="UP000289340">
    <property type="component" value="Chromosome 11"/>
</dbReference>
<dbReference type="InterPro" id="IPR002110">
    <property type="entry name" value="Ankyrin_rpt"/>
</dbReference>
<keyword evidence="2" id="KW-0812">Transmembrane</keyword>
<feature type="transmembrane region" description="Helical" evidence="2">
    <location>
        <begin position="526"/>
        <end position="545"/>
    </location>
</feature>
<dbReference type="FunFam" id="1.25.40.20:FF:000615">
    <property type="entry name" value="Uncharacterized protein"/>
    <property type="match status" value="1"/>
</dbReference>
<evidence type="ECO:0000256" key="1">
    <source>
        <dbReference type="ARBA" id="ARBA00004413"/>
    </source>
</evidence>
<comment type="subcellular location">
    <subcellularLocation>
        <location evidence="1">Cell membrane</location>
        <topology evidence="1">Peripheral membrane protein</topology>
        <orientation evidence="1">Cytoplasmic side</orientation>
    </subcellularLocation>
</comment>
<comment type="caution">
    <text evidence="4">The sequence shown here is derived from an EMBL/GenBank/DDBJ whole genome shotgun (WGS) entry which is preliminary data.</text>
</comment>
<dbReference type="Gene3D" id="1.25.40.20">
    <property type="entry name" value="Ankyrin repeat-containing domain"/>
    <property type="match status" value="2"/>
</dbReference>